<dbReference type="RefSeq" id="XP_062706939.1">
    <property type="nucleotide sequence ID" value="XM_062850955.1"/>
</dbReference>
<dbReference type="InterPro" id="IPR001199">
    <property type="entry name" value="Cyt_B5-like_heme/steroid-bd"/>
</dbReference>
<keyword evidence="4" id="KW-0472">Membrane</keyword>
<feature type="transmembrane region" description="Helical" evidence="4">
    <location>
        <begin position="196"/>
        <end position="214"/>
    </location>
</feature>
<dbReference type="Gene3D" id="3.10.120.10">
    <property type="entry name" value="Cytochrome b5-like heme/steroid binding domain"/>
    <property type="match status" value="1"/>
</dbReference>
<reference evidence="6" key="2">
    <citation type="submission" date="2025-05" db="UniProtKB">
        <authorList>
            <consortium name="EnsemblMetazoa"/>
        </authorList>
    </citation>
    <scope>IDENTIFICATION</scope>
    <source>
        <strain evidence="6">Foshan</strain>
    </source>
</reference>
<evidence type="ECO:0000256" key="2">
    <source>
        <dbReference type="ARBA" id="ARBA00022723"/>
    </source>
</evidence>
<keyword evidence="2 4" id="KW-0479">Metal-binding</keyword>
<dbReference type="PROSITE" id="PS00191">
    <property type="entry name" value="CYTOCHROME_B5_1"/>
    <property type="match status" value="1"/>
</dbReference>
<dbReference type="PANTHER" id="PTHR16740">
    <property type="entry name" value="CYTOCHROME B5-RELATED PROTEIN-RELATED"/>
    <property type="match status" value="1"/>
</dbReference>
<dbReference type="InterPro" id="IPR018506">
    <property type="entry name" value="Cyt_B5_heme-BS"/>
</dbReference>
<dbReference type="EnsemblMetazoa" id="AALFPA23_020299.R29949">
    <property type="protein sequence ID" value="AALFPA23_020299.P29949"/>
    <property type="gene ID" value="AALFPA23_020299"/>
</dbReference>
<feature type="transmembrane region" description="Helical" evidence="4">
    <location>
        <begin position="338"/>
        <end position="358"/>
    </location>
</feature>
<organism evidence="6 7">
    <name type="scientific">Aedes albopictus</name>
    <name type="common">Asian tiger mosquito</name>
    <name type="synonym">Stegomyia albopicta</name>
    <dbReference type="NCBI Taxonomy" id="7160"/>
    <lineage>
        <taxon>Eukaryota</taxon>
        <taxon>Metazoa</taxon>
        <taxon>Ecdysozoa</taxon>
        <taxon>Arthropoda</taxon>
        <taxon>Hexapoda</taxon>
        <taxon>Insecta</taxon>
        <taxon>Pterygota</taxon>
        <taxon>Neoptera</taxon>
        <taxon>Endopterygota</taxon>
        <taxon>Diptera</taxon>
        <taxon>Nematocera</taxon>
        <taxon>Culicoidea</taxon>
        <taxon>Culicidae</taxon>
        <taxon>Culicinae</taxon>
        <taxon>Aedini</taxon>
        <taxon>Aedes</taxon>
        <taxon>Stegomyia</taxon>
    </lineage>
</organism>
<dbReference type="InterPro" id="IPR036400">
    <property type="entry name" value="Cyt_B5-like_heme/steroid_sf"/>
</dbReference>
<dbReference type="PANTHER" id="PTHR16740:SF1">
    <property type="entry name" value="CYTOCHROME B5-RELATED PROTEIN-RELATED"/>
    <property type="match status" value="1"/>
</dbReference>
<protein>
    <recommendedName>
        <fullName evidence="5">Cytochrome b5 heme-binding domain-containing protein</fullName>
    </recommendedName>
</protein>
<dbReference type="RefSeq" id="XP_062706938.1">
    <property type="nucleotide sequence ID" value="XM_062850954.1"/>
</dbReference>
<keyword evidence="4" id="KW-0812">Transmembrane</keyword>
<dbReference type="Proteomes" id="UP000069940">
    <property type="component" value="Unassembled WGS sequence"/>
</dbReference>
<evidence type="ECO:0000256" key="3">
    <source>
        <dbReference type="ARBA" id="ARBA00023004"/>
    </source>
</evidence>
<feature type="domain" description="Cytochrome b5 heme-binding" evidence="5">
    <location>
        <begin position="65"/>
        <end position="132"/>
    </location>
</feature>
<dbReference type="PROSITE" id="PS50255">
    <property type="entry name" value="CYTOCHROME_B5_2"/>
    <property type="match status" value="1"/>
</dbReference>
<dbReference type="InterPro" id="IPR005804">
    <property type="entry name" value="FA_desaturase_dom"/>
</dbReference>
<dbReference type="RefSeq" id="XP_062706940.1">
    <property type="nucleotide sequence ID" value="XM_062850956.1"/>
</dbReference>
<evidence type="ECO:0000313" key="6">
    <source>
        <dbReference type="EnsemblMetazoa" id="AALFPA23_020299.P29949"/>
    </source>
</evidence>
<keyword evidence="1 4" id="KW-0349">Heme</keyword>
<dbReference type="GeneID" id="109429397"/>
<keyword evidence="7" id="KW-1185">Reference proteome</keyword>
<dbReference type="SMART" id="SM01117">
    <property type="entry name" value="Cyt-b5"/>
    <property type="match status" value="1"/>
</dbReference>
<evidence type="ECO:0000313" key="7">
    <source>
        <dbReference type="Proteomes" id="UP000069940"/>
    </source>
</evidence>
<evidence type="ECO:0000259" key="5">
    <source>
        <dbReference type="PROSITE" id="PS50255"/>
    </source>
</evidence>
<evidence type="ECO:0000256" key="4">
    <source>
        <dbReference type="RuleBase" id="RU362121"/>
    </source>
</evidence>
<proteinExistence type="inferred from homology"/>
<comment type="caution">
    <text evidence="4">Lacks conserved residue(s) required for the propagation of feature annotation.</text>
</comment>
<dbReference type="Pfam" id="PF00487">
    <property type="entry name" value="FA_desaturase"/>
    <property type="match status" value="1"/>
</dbReference>
<dbReference type="InterPro" id="IPR053100">
    <property type="entry name" value="Cytochrome_b5-related"/>
</dbReference>
<dbReference type="EnsemblMetazoa" id="AALFPA23_020299.R29950">
    <property type="protein sequence ID" value="AALFPA23_020299.P29950"/>
    <property type="gene ID" value="AALFPA23_020299"/>
</dbReference>
<reference evidence="7" key="1">
    <citation type="journal article" date="2015" name="Proc. Natl. Acad. Sci. U.S.A.">
        <title>Genome sequence of the Asian Tiger mosquito, Aedes albopictus, reveals insights into its biology, genetics, and evolution.</title>
        <authorList>
            <person name="Chen X.G."/>
            <person name="Jiang X."/>
            <person name="Gu J."/>
            <person name="Xu M."/>
            <person name="Wu Y."/>
            <person name="Deng Y."/>
            <person name="Zhang C."/>
            <person name="Bonizzoni M."/>
            <person name="Dermauw W."/>
            <person name="Vontas J."/>
            <person name="Armbruster P."/>
            <person name="Huang X."/>
            <person name="Yang Y."/>
            <person name="Zhang H."/>
            <person name="He W."/>
            <person name="Peng H."/>
            <person name="Liu Y."/>
            <person name="Wu K."/>
            <person name="Chen J."/>
            <person name="Lirakis M."/>
            <person name="Topalis P."/>
            <person name="Van Leeuwen T."/>
            <person name="Hall A.B."/>
            <person name="Jiang X."/>
            <person name="Thorpe C."/>
            <person name="Mueller R.L."/>
            <person name="Sun C."/>
            <person name="Waterhouse R.M."/>
            <person name="Yan G."/>
            <person name="Tu Z.J."/>
            <person name="Fang X."/>
            <person name="James A.A."/>
        </authorList>
    </citation>
    <scope>NUCLEOTIDE SEQUENCE [LARGE SCALE GENOMIC DNA]</scope>
    <source>
        <strain evidence="7">Foshan</strain>
    </source>
</reference>
<dbReference type="SUPFAM" id="SSF55856">
    <property type="entry name" value="Cytochrome b5-like heme/steroid binding domain"/>
    <property type="match status" value="1"/>
</dbReference>
<keyword evidence="4" id="KW-1133">Transmembrane helix</keyword>
<keyword evidence="3 4" id="KW-0408">Iron</keyword>
<name>A0ABM1ZP09_AEDAL</name>
<evidence type="ECO:0000256" key="1">
    <source>
        <dbReference type="ARBA" id="ARBA00022617"/>
    </source>
</evidence>
<comment type="similarity">
    <text evidence="4">Belongs to the cytochrome b5 family.</text>
</comment>
<dbReference type="Pfam" id="PF00173">
    <property type="entry name" value="Cyt-b5"/>
    <property type="match status" value="1"/>
</dbReference>
<sequence>MASYPWTETSSVTTTTTVVATPDGDSDGACAADNNNTPMTKFITAKPPSYYRKPLRTVTQWLKGKRRDDDAEGLWRIHDSLYDLTEFIECHPGGSEWIRFTKGTDITEAFEVHHIGARPEQLLPRYYIRAARSPRNVRLTFHKDGFYKTLKRRVAEKLTTVNNQPAQTSELILDSLLCGSFVLACLALNWNSYLLAALAGLLVAWTMNCAHNFLHRKDNWRMMAFNLAFFSYREWRVSHALSHHLYPNSKLDLEISFFEPFLCWFPSAAGKNLFQRFGSWVYGPLIYTTMCLAEVGKRLLETILTRKNTFYADDAIPVLLPLAMWVSSNSDIFDVLKIWFVIVQVAGLVFGAIGLHAAHHHPDIVHSGDLIPADIDFGVYQLAAIIDRTDLKGSQFKVLVGFGDHCLHHLFPTLDHGILPQLYQVLFETCEEFQLEYREQHWLQAIVGQHQQLARIEPRVYVPWKKVK</sequence>
<dbReference type="EnsemblMetazoa" id="AALFPA23_020299.R29948">
    <property type="protein sequence ID" value="AALFPA23_020299.P29948"/>
    <property type="gene ID" value="AALFPA23_020299"/>
</dbReference>
<accession>A0ABM1ZP09</accession>